<proteinExistence type="predicted"/>
<sequence>METLNLAKVEAIVHDAIAKEKGQAVGLKPAEETGATRPPTAPPDLESTVILAAAMPYTTERVPKSKEGAVDDTRSSVEDGATVARENWRSFVVVRGDIATAKRGVSGGGTTPHRRVPPSIATPLPLLAVSPWNNIEETRAAKKCDGKVVKGADRVSVDVVDGNGGGGATKAVRGAVHGDAM</sequence>
<name>A0ABU6UED2_9FABA</name>
<protein>
    <submittedName>
        <fullName evidence="2">Uncharacterized protein</fullName>
    </submittedName>
</protein>
<evidence type="ECO:0000256" key="1">
    <source>
        <dbReference type="SAM" id="MobiDB-lite"/>
    </source>
</evidence>
<accession>A0ABU6UED2</accession>
<feature type="region of interest" description="Disordered" evidence="1">
    <location>
        <begin position="23"/>
        <end position="45"/>
    </location>
</feature>
<evidence type="ECO:0000313" key="3">
    <source>
        <dbReference type="Proteomes" id="UP001341840"/>
    </source>
</evidence>
<gene>
    <name evidence="2" type="ORF">PIB30_043918</name>
</gene>
<dbReference type="EMBL" id="JASCZI010121087">
    <property type="protein sequence ID" value="MED6159630.1"/>
    <property type="molecule type" value="Genomic_DNA"/>
</dbReference>
<keyword evidence="3" id="KW-1185">Reference proteome</keyword>
<comment type="caution">
    <text evidence="2">The sequence shown here is derived from an EMBL/GenBank/DDBJ whole genome shotgun (WGS) entry which is preliminary data.</text>
</comment>
<organism evidence="2 3">
    <name type="scientific">Stylosanthes scabra</name>
    <dbReference type="NCBI Taxonomy" id="79078"/>
    <lineage>
        <taxon>Eukaryota</taxon>
        <taxon>Viridiplantae</taxon>
        <taxon>Streptophyta</taxon>
        <taxon>Embryophyta</taxon>
        <taxon>Tracheophyta</taxon>
        <taxon>Spermatophyta</taxon>
        <taxon>Magnoliopsida</taxon>
        <taxon>eudicotyledons</taxon>
        <taxon>Gunneridae</taxon>
        <taxon>Pentapetalae</taxon>
        <taxon>rosids</taxon>
        <taxon>fabids</taxon>
        <taxon>Fabales</taxon>
        <taxon>Fabaceae</taxon>
        <taxon>Papilionoideae</taxon>
        <taxon>50 kb inversion clade</taxon>
        <taxon>dalbergioids sensu lato</taxon>
        <taxon>Dalbergieae</taxon>
        <taxon>Pterocarpus clade</taxon>
        <taxon>Stylosanthes</taxon>
    </lineage>
</organism>
<reference evidence="2 3" key="1">
    <citation type="journal article" date="2023" name="Plants (Basel)">
        <title>Bridging the Gap: Combining Genomics and Transcriptomics Approaches to Understand Stylosanthes scabra, an Orphan Legume from the Brazilian Caatinga.</title>
        <authorList>
            <person name="Ferreira-Neto J.R.C."/>
            <person name="da Silva M.D."/>
            <person name="Binneck E."/>
            <person name="de Melo N.F."/>
            <person name="da Silva R.H."/>
            <person name="de Melo A.L.T.M."/>
            <person name="Pandolfi V."/>
            <person name="Bustamante F.O."/>
            <person name="Brasileiro-Vidal A.C."/>
            <person name="Benko-Iseppon A.M."/>
        </authorList>
    </citation>
    <scope>NUCLEOTIDE SEQUENCE [LARGE SCALE GENOMIC DNA]</scope>
    <source>
        <tissue evidence="2">Leaves</tissue>
    </source>
</reference>
<evidence type="ECO:0000313" key="2">
    <source>
        <dbReference type="EMBL" id="MED6159630.1"/>
    </source>
</evidence>
<dbReference type="Proteomes" id="UP001341840">
    <property type="component" value="Unassembled WGS sequence"/>
</dbReference>